<protein>
    <submittedName>
        <fullName evidence="2">Uncharacterized protein</fullName>
    </submittedName>
</protein>
<proteinExistence type="predicted"/>
<dbReference type="EMBL" id="CP015970">
    <property type="protein sequence ID" value="AOZ47833.1"/>
    <property type="molecule type" value="Genomic_DNA"/>
</dbReference>
<dbReference type="AlphaFoldDB" id="A0AAC8YGQ6"/>
<evidence type="ECO:0000256" key="1">
    <source>
        <dbReference type="SAM" id="Coils"/>
    </source>
</evidence>
<feature type="coiled-coil region" evidence="1">
    <location>
        <begin position="27"/>
        <end position="54"/>
    </location>
</feature>
<gene>
    <name evidence="3" type="ORF">A8L58_15410</name>
    <name evidence="2" type="ORF">AXH35_13955</name>
</gene>
<dbReference type="Proteomes" id="UP000178666">
    <property type="component" value="Chromosome"/>
</dbReference>
<evidence type="ECO:0000313" key="4">
    <source>
        <dbReference type="Proteomes" id="UP000075221"/>
    </source>
</evidence>
<organism evidence="2 4">
    <name type="scientific">Acidipropionibacterium acidipropionici</name>
    <dbReference type="NCBI Taxonomy" id="1748"/>
    <lineage>
        <taxon>Bacteria</taxon>
        <taxon>Bacillati</taxon>
        <taxon>Actinomycetota</taxon>
        <taxon>Actinomycetes</taxon>
        <taxon>Propionibacteriales</taxon>
        <taxon>Propionibacteriaceae</taxon>
        <taxon>Acidipropionibacterium</taxon>
    </lineage>
</organism>
<sequence length="187" mass="19868">MTAFITATVLALSPLVSTSSLVDELLEELEDELLEELEDELDFCEDSESSESEEAVGFGVGIALSLRAPVALVSVIAARWGLRTWERLISLLTRLLASGVCAARRGVLEGLDSAFTWAADGETASSERDCLEDADALDTTAVPTTAATAKALTPAVSRCRRTLPVLGMARRGSERCSETSASDMRLG</sequence>
<evidence type="ECO:0000313" key="3">
    <source>
        <dbReference type="EMBL" id="AOZ47833.1"/>
    </source>
</evidence>
<reference evidence="2 4" key="2">
    <citation type="submission" date="2016-02" db="EMBL/GenBank/DDBJ databases">
        <title>Complete Genome Sequence of Propionibacterium acidipropionici ATCC 55737.</title>
        <authorList>
            <person name="Luna Flores C.H."/>
            <person name="Nielsen L.K."/>
            <person name="Marcellin E."/>
        </authorList>
    </citation>
    <scope>NUCLEOTIDE SEQUENCE [LARGE SCALE GENOMIC DNA]</scope>
    <source>
        <strain evidence="2 4">ATCC 55737</strain>
    </source>
</reference>
<dbReference type="Proteomes" id="UP000075221">
    <property type="component" value="Chromosome"/>
</dbReference>
<name>A0AAC8YGQ6_9ACTN</name>
<keyword evidence="5" id="KW-1185">Reference proteome</keyword>
<reference evidence="3 5" key="1">
    <citation type="journal article" date="2016" name="Plant Dis.">
        <title>Improved production of propionic acid using genome shuffling.</title>
        <authorList>
            <person name="Luna-Flores C.H."/>
            <person name="Palfreyman R.W."/>
            <person name="Kromer J.O."/>
            <person name="Nielsen L.K."/>
            <person name="Marcellin E."/>
        </authorList>
    </citation>
    <scope>NUCLEOTIDE SEQUENCE [LARGE SCALE GENOMIC DNA]</scope>
    <source>
        <strain evidence="3 5">F3E8</strain>
    </source>
</reference>
<keyword evidence="1" id="KW-0175">Coiled coil</keyword>
<accession>A0AAC8YGQ6</accession>
<dbReference type="EMBL" id="CP014352">
    <property type="protein sequence ID" value="AMS06383.1"/>
    <property type="molecule type" value="Genomic_DNA"/>
</dbReference>
<evidence type="ECO:0000313" key="5">
    <source>
        <dbReference type="Proteomes" id="UP000178666"/>
    </source>
</evidence>
<evidence type="ECO:0000313" key="2">
    <source>
        <dbReference type="EMBL" id="AMS06383.1"/>
    </source>
</evidence>